<organism evidence="1 2">
    <name type="scientific">Methylobacterium isbiliense</name>
    <dbReference type="NCBI Taxonomy" id="315478"/>
    <lineage>
        <taxon>Bacteria</taxon>
        <taxon>Pseudomonadati</taxon>
        <taxon>Pseudomonadota</taxon>
        <taxon>Alphaproteobacteria</taxon>
        <taxon>Hyphomicrobiales</taxon>
        <taxon>Methylobacteriaceae</taxon>
        <taxon>Methylobacterium</taxon>
    </lineage>
</organism>
<dbReference type="RefSeq" id="WP_238236138.1">
    <property type="nucleotide sequence ID" value="NZ_BPQQ01000036.1"/>
</dbReference>
<evidence type="ECO:0000313" key="1">
    <source>
        <dbReference type="EMBL" id="GJE01310.1"/>
    </source>
</evidence>
<accession>A0ABQ4SHP9</accession>
<name>A0ABQ4SHP9_9HYPH</name>
<dbReference type="Proteomes" id="UP001055153">
    <property type="component" value="Unassembled WGS sequence"/>
</dbReference>
<sequence length="108" mass="11336">MSGQREARLRAQAEARAQAALGHALTLAFWQALERCPMAPMAALEAAARAVGDLYRQAASLHGDDPHCACGWQPDPEDDLLRLEAMLAAALTETPAQTLAAMPAAGTA</sequence>
<comment type="caution">
    <text evidence="1">The sequence shown here is derived from an EMBL/GenBank/DDBJ whole genome shotgun (WGS) entry which is preliminary data.</text>
</comment>
<evidence type="ECO:0000313" key="2">
    <source>
        <dbReference type="Proteomes" id="UP001055153"/>
    </source>
</evidence>
<keyword evidence="2" id="KW-1185">Reference proteome</keyword>
<gene>
    <name evidence="1" type="ORF">GMJLKIPL_3240</name>
</gene>
<protein>
    <submittedName>
        <fullName evidence="1">Uncharacterized protein</fullName>
    </submittedName>
</protein>
<reference evidence="1" key="1">
    <citation type="journal article" date="2021" name="Front. Microbiol.">
        <title>Comprehensive Comparative Genomics and Phenotyping of Methylobacterium Species.</title>
        <authorList>
            <person name="Alessa O."/>
            <person name="Ogura Y."/>
            <person name="Fujitani Y."/>
            <person name="Takami H."/>
            <person name="Hayashi T."/>
            <person name="Sahin N."/>
            <person name="Tani A."/>
        </authorList>
    </citation>
    <scope>NUCLEOTIDE SEQUENCE</scope>
    <source>
        <strain evidence="1">DSM 17168</strain>
    </source>
</reference>
<proteinExistence type="predicted"/>
<dbReference type="EMBL" id="BPQQ01000036">
    <property type="protein sequence ID" value="GJE01310.1"/>
    <property type="molecule type" value="Genomic_DNA"/>
</dbReference>
<reference evidence="1" key="2">
    <citation type="submission" date="2021-08" db="EMBL/GenBank/DDBJ databases">
        <authorList>
            <person name="Tani A."/>
            <person name="Ola A."/>
            <person name="Ogura Y."/>
            <person name="Katsura K."/>
            <person name="Hayashi T."/>
        </authorList>
    </citation>
    <scope>NUCLEOTIDE SEQUENCE</scope>
    <source>
        <strain evidence="1">DSM 17168</strain>
    </source>
</reference>